<keyword evidence="17" id="KW-1185">Reference proteome</keyword>
<dbReference type="Gene3D" id="3.30.70.3040">
    <property type="match status" value="1"/>
</dbReference>
<evidence type="ECO:0000313" key="16">
    <source>
        <dbReference type="EMBL" id="TPE53976.1"/>
    </source>
</evidence>
<evidence type="ECO:0000256" key="2">
    <source>
        <dbReference type="ARBA" id="ARBA00007379"/>
    </source>
</evidence>
<dbReference type="AlphaFoldDB" id="A0A501X1F2"/>
<feature type="domain" description="FtsX extracellular" evidence="15">
    <location>
        <begin position="93"/>
        <end position="185"/>
    </location>
</feature>
<reference evidence="16 17" key="1">
    <citation type="submission" date="2019-06" db="EMBL/GenBank/DDBJ databases">
        <title>A novel bacterium of genus Marinomonas, isolated from coastal sand.</title>
        <authorList>
            <person name="Huang H."/>
            <person name="Mo K."/>
            <person name="Hu Y."/>
        </authorList>
    </citation>
    <scope>NUCLEOTIDE SEQUENCE [LARGE SCALE GENOMIC DNA]</scope>
    <source>
        <strain evidence="16 17">HB171799</strain>
    </source>
</reference>
<evidence type="ECO:0000259" key="15">
    <source>
        <dbReference type="Pfam" id="PF18075"/>
    </source>
</evidence>
<dbReference type="Pfam" id="PF18075">
    <property type="entry name" value="FtsX_ECD"/>
    <property type="match status" value="1"/>
</dbReference>
<dbReference type="InterPro" id="IPR004513">
    <property type="entry name" value="FtsX"/>
</dbReference>
<comment type="similarity">
    <text evidence="2 12">Belongs to the ABC-4 integral membrane protein family. FtsX subfamily.</text>
</comment>
<evidence type="ECO:0000256" key="12">
    <source>
        <dbReference type="PIRNR" id="PIRNR003097"/>
    </source>
</evidence>
<dbReference type="InterPro" id="IPR040690">
    <property type="entry name" value="FtsX_ECD"/>
</dbReference>
<gene>
    <name evidence="16" type="ORF">FJM67_06115</name>
</gene>
<organism evidence="16 17">
    <name type="scientific">Maribrevibacterium harenarium</name>
    <dbReference type="NCBI Taxonomy" id="2589817"/>
    <lineage>
        <taxon>Bacteria</taxon>
        <taxon>Pseudomonadati</taxon>
        <taxon>Pseudomonadota</taxon>
        <taxon>Gammaproteobacteria</taxon>
        <taxon>Oceanospirillales</taxon>
        <taxon>Oceanospirillaceae</taxon>
        <taxon>Maribrevibacterium</taxon>
    </lineage>
</organism>
<evidence type="ECO:0000256" key="5">
    <source>
        <dbReference type="ARBA" id="ARBA00022475"/>
    </source>
</evidence>
<evidence type="ECO:0000256" key="8">
    <source>
        <dbReference type="ARBA" id="ARBA00022692"/>
    </source>
</evidence>
<evidence type="ECO:0000256" key="4">
    <source>
        <dbReference type="ARBA" id="ARBA00021907"/>
    </source>
</evidence>
<protein>
    <recommendedName>
        <fullName evidence="4 12">Cell division protein FtsX</fullName>
    </recommendedName>
</protein>
<dbReference type="PANTHER" id="PTHR47755">
    <property type="entry name" value="CELL DIVISION PROTEIN FTSX"/>
    <property type="match status" value="1"/>
</dbReference>
<dbReference type="InterPro" id="IPR047590">
    <property type="entry name" value="FtsX_proteobact-type"/>
</dbReference>
<dbReference type="Pfam" id="PF02687">
    <property type="entry name" value="FtsX"/>
    <property type="match status" value="1"/>
</dbReference>
<dbReference type="NCBIfam" id="TIGR00439">
    <property type="entry name" value="FtsX_Gneg"/>
    <property type="match status" value="1"/>
</dbReference>
<accession>A0A501X1F2</accession>
<keyword evidence="5 12" id="KW-1003">Cell membrane</keyword>
<keyword evidence="6 12" id="KW-0997">Cell inner membrane</keyword>
<evidence type="ECO:0000256" key="11">
    <source>
        <dbReference type="ARBA" id="ARBA00023306"/>
    </source>
</evidence>
<dbReference type="PIRSF" id="PIRSF003097">
    <property type="entry name" value="FtsX"/>
    <property type="match status" value="1"/>
</dbReference>
<feature type="transmembrane region" description="Helical" evidence="13">
    <location>
        <begin position="50"/>
        <end position="76"/>
    </location>
</feature>
<feature type="transmembrane region" description="Helical" evidence="13">
    <location>
        <begin position="255"/>
        <end position="281"/>
    </location>
</feature>
<comment type="subcellular location">
    <subcellularLocation>
        <location evidence="1">Cell inner membrane</location>
        <topology evidence="1">Multi-pass membrane protein</topology>
    </subcellularLocation>
</comment>
<feature type="domain" description="ABC3 transporter permease C-terminal" evidence="14">
    <location>
        <begin position="211"/>
        <end position="326"/>
    </location>
</feature>
<evidence type="ECO:0000256" key="10">
    <source>
        <dbReference type="ARBA" id="ARBA00023136"/>
    </source>
</evidence>
<evidence type="ECO:0000256" key="7">
    <source>
        <dbReference type="ARBA" id="ARBA00022618"/>
    </source>
</evidence>
<feature type="transmembrane region" description="Helical" evidence="13">
    <location>
        <begin position="301"/>
        <end position="325"/>
    </location>
</feature>
<feature type="transmembrane region" description="Helical" evidence="13">
    <location>
        <begin position="207"/>
        <end position="227"/>
    </location>
</feature>
<proteinExistence type="inferred from homology"/>
<evidence type="ECO:0000256" key="3">
    <source>
        <dbReference type="ARBA" id="ARBA00011160"/>
    </source>
</evidence>
<keyword evidence="7 12" id="KW-0132">Cell division</keyword>
<sequence>MMSKLSPRGATRQSMVQSKNKLKDSQPFSLAQHLRHHQSVLMESFARLTLYPLATVMTVLVIAIALSLPGALFVLLKNVESITDRWEQQSVIGLYLFSSLEDTEALALSHQLSSRADVERVDYISKEEGLRYFEQSSGYEDILSALPENPLPIVLQVIPKAVVSLETLPGLETLRADLEALPQVEYAQLDAQWLQRLASILAFGQRFIYGVSALLLVAVFLIVGNTIRTAVESRRDEVMVLKLVGATNAYIRRPFLYMGLWFGVLGGLCASVGIVLFSWWISQPAERLIALYQADFELLGFNLNNILVCIFISAIAGVIGAWISVGKHIRDMELQ</sequence>
<comment type="caution">
    <text evidence="16">The sequence shown here is derived from an EMBL/GenBank/DDBJ whole genome shotgun (WGS) entry which is preliminary data.</text>
</comment>
<dbReference type="GO" id="GO:0005886">
    <property type="term" value="C:plasma membrane"/>
    <property type="evidence" value="ECO:0007669"/>
    <property type="project" value="UniProtKB-SubCell"/>
</dbReference>
<keyword evidence="10 12" id="KW-0472">Membrane</keyword>
<keyword evidence="11 12" id="KW-0131">Cell cycle</keyword>
<dbReference type="GO" id="GO:0051301">
    <property type="term" value="P:cell division"/>
    <property type="evidence" value="ECO:0007669"/>
    <property type="project" value="UniProtKB-KW"/>
</dbReference>
<dbReference type="EMBL" id="VFRR01000008">
    <property type="protein sequence ID" value="TPE53976.1"/>
    <property type="molecule type" value="Genomic_DNA"/>
</dbReference>
<dbReference type="InterPro" id="IPR003838">
    <property type="entry name" value="ABC3_permease_C"/>
</dbReference>
<dbReference type="PANTHER" id="PTHR47755:SF1">
    <property type="entry name" value="CELL DIVISION PROTEIN FTSX"/>
    <property type="match status" value="1"/>
</dbReference>
<comment type="function">
    <text evidence="12">Part of the ABC transporter FtsEX involved in cellular division.</text>
</comment>
<evidence type="ECO:0000313" key="17">
    <source>
        <dbReference type="Proteomes" id="UP000315901"/>
    </source>
</evidence>
<evidence type="ECO:0000256" key="9">
    <source>
        <dbReference type="ARBA" id="ARBA00022989"/>
    </source>
</evidence>
<comment type="subunit">
    <text evidence="3">Forms a membrane-associated complex with FtsE.</text>
</comment>
<evidence type="ECO:0000256" key="13">
    <source>
        <dbReference type="SAM" id="Phobius"/>
    </source>
</evidence>
<evidence type="ECO:0000256" key="1">
    <source>
        <dbReference type="ARBA" id="ARBA00004429"/>
    </source>
</evidence>
<dbReference type="Proteomes" id="UP000315901">
    <property type="component" value="Unassembled WGS sequence"/>
</dbReference>
<dbReference type="GO" id="GO:0032153">
    <property type="term" value="C:cell division site"/>
    <property type="evidence" value="ECO:0007669"/>
    <property type="project" value="TreeGrafter"/>
</dbReference>
<keyword evidence="8 13" id="KW-0812">Transmembrane</keyword>
<evidence type="ECO:0000256" key="6">
    <source>
        <dbReference type="ARBA" id="ARBA00022519"/>
    </source>
</evidence>
<keyword evidence="9 13" id="KW-1133">Transmembrane helix</keyword>
<name>A0A501X1F2_9GAMM</name>
<evidence type="ECO:0000259" key="14">
    <source>
        <dbReference type="Pfam" id="PF02687"/>
    </source>
</evidence>
<dbReference type="OrthoDB" id="9813411at2"/>